<keyword evidence="2" id="KW-1133">Transmembrane helix</keyword>
<dbReference type="Proteomes" id="UP001183226">
    <property type="component" value="Unassembled WGS sequence"/>
</dbReference>
<keyword evidence="4" id="KW-1185">Reference proteome</keyword>
<feature type="transmembrane region" description="Helical" evidence="2">
    <location>
        <begin position="155"/>
        <end position="175"/>
    </location>
</feature>
<evidence type="ECO:0000313" key="3">
    <source>
        <dbReference type="EMBL" id="MDT0302558.1"/>
    </source>
</evidence>
<feature type="transmembrane region" description="Helical" evidence="2">
    <location>
        <begin position="290"/>
        <end position="313"/>
    </location>
</feature>
<feature type="transmembrane region" description="Helical" evidence="2">
    <location>
        <begin position="333"/>
        <end position="356"/>
    </location>
</feature>
<keyword evidence="2" id="KW-0472">Membrane</keyword>
<organism evidence="3 4">
    <name type="scientific">Streptomonospora wellingtoniae</name>
    <dbReference type="NCBI Taxonomy" id="3075544"/>
    <lineage>
        <taxon>Bacteria</taxon>
        <taxon>Bacillati</taxon>
        <taxon>Actinomycetota</taxon>
        <taxon>Actinomycetes</taxon>
        <taxon>Streptosporangiales</taxon>
        <taxon>Nocardiopsidaceae</taxon>
        <taxon>Streptomonospora</taxon>
    </lineage>
</organism>
<evidence type="ECO:0000313" key="4">
    <source>
        <dbReference type="Proteomes" id="UP001183226"/>
    </source>
</evidence>
<evidence type="ECO:0000256" key="2">
    <source>
        <dbReference type="SAM" id="Phobius"/>
    </source>
</evidence>
<dbReference type="EMBL" id="JAVREK010000009">
    <property type="protein sequence ID" value="MDT0302558.1"/>
    <property type="molecule type" value="Genomic_DNA"/>
</dbReference>
<feature type="transmembrane region" description="Helical" evidence="2">
    <location>
        <begin position="102"/>
        <end position="124"/>
    </location>
</feature>
<reference evidence="4" key="1">
    <citation type="submission" date="2023-07" db="EMBL/GenBank/DDBJ databases">
        <title>30 novel species of actinomycetes from the DSMZ collection.</title>
        <authorList>
            <person name="Nouioui I."/>
        </authorList>
    </citation>
    <scope>NUCLEOTIDE SEQUENCE [LARGE SCALE GENOMIC DNA]</scope>
    <source>
        <strain evidence="4">DSM 45055</strain>
    </source>
</reference>
<name>A0ABU2KU12_9ACTN</name>
<accession>A0ABU2KU12</accession>
<feature type="region of interest" description="Disordered" evidence="1">
    <location>
        <begin position="1"/>
        <end position="20"/>
    </location>
</feature>
<protein>
    <submittedName>
        <fullName evidence="3">Uncharacterized protein</fullName>
    </submittedName>
</protein>
<feature type="transmembrane region" description="Helical" evidence="2">
    <location>
        <begin position="28"/>
        <end position="50"/>
    </location>
</feature>
<comment type="caution">
    <text evidence="3">The sequence shown here is derived from an EMBL/GenBank/DDBJ whole genome shotgun (WGS) entry which is preliminary data.</text>
</comment>
<dbReference type="RefSeq" id="WP_311545043.1">
    <property type="nucleotide sequence ID" value="NZ_JAVREK010000009.1"/>
</dbReference>
<proteinExistence type="predicted"/>
<feature type="transmembrane region" description="Helical" evidence="2">
    <location>
        <begin position="248"/>
        <end position="269"/>
    </location>
</feature>
<feature type="transmembrane region" description="Helical" evidence="2">
    <location>
        <begin position="207"/>
        <end position="228"/>
    </location>
</feature>
<gene>
    <name evidence="3" type="ORF">RM446_10600</name>
</gene>
<feature type="transmembrane region" description="Helical" evidence="2">
    <location>
        <begin position="70"/>
        <end position="90"/>
    </location>
</feature>
<sequence>MTTERSGSGAAGGRGPRRPRRWMRWTPAAAPLWSLGYGLMGVFWALTAAAPPFEANGDPALAPLAARFGAGPASAAVLLVGLPAAAVGAAMLKGVRTGRRPLIAAGALVAALLLLCMIDVRLLMVLGYVPYGLVGVVAGDDVGEVFLSRALTGGMLHQVACLAGGLLWAAAALAYARRSGGGCVRCGRNAEARGWTSPASAARWGSVAVYVAMAPPLLYAATRFAWWLGIPIGITREFLREGQADGSWTAGAFLAGFATVGAVLTLGLIQRWGEVFPRWMPGLAGRRVPVALAVLPACAVAVLVFVGGIAMVSGYAAMAGGFADSSGQFGAEVLVGLLAALFPVWGVALAVAALGYHLRRRGSCADCGRGAQHPFPAPAG</sequence>
<evidence type="ECO:0000256" key="1">
    <source>
        <dbReference type="SAM" id="MobiDB-lite"/>
    </source>
</evidence>
<keyword evidence="2" id="KW-0812">Transmembrane</keyword>